<keyword evidence="2" id="KW-1185">Reference proteome</keyword>
<comment type="caution">
    <text evidence="1">The sequence shown here is derived from an EMBL/GenBank/DDBJ whole genome shotgun (WGS) entry which is preliminary data.</text>
</comment>
<dbReference type="Proteomes" id="UP001433508">
    <property type="component" value="Unassembled WGS sequence"/>
</dbReference>
<protein>
    <submittedName>
        <fullName evidence="1">Uncharacterized protein</fullName>
    </submittedName>
</protein>
<evidence type="ECO:0000313" key="2">
    <source>
        <dbReference type="Proteomes" id="UP001433508"/>
    </source>
</evidence>
<sequence length="306" mass="34565">MQEVSGRNSLAEVDLPPPPRRFVISDVEAPQSVYSLRSTFSLYSSEGIGTVVIRIRKHLRVRDDRRSQVILAEIQNSSFGSCQIGQQVVAKLFDPLFVSVEELPGKDAPSKFRQIVASRLCQREVAAYSRLSSLHGTATPIFHGKFDCRFPSRLTEFDQTVNVILMEYIDGWPLSWYSPGEMTQSHGQWIMRETEAVVRQIHSHGIIHHDLALRNFILTKLGRVVLIDFDESEVLHDENGYSAQIMKKGDFNLLRREFEHLGLLPRSNSQGPPMSLFFGRAGNSVIAETFPAACPNELDDCELNVH</sequence>
<dbReference type="EMBL" id="MU971401">
    <property type="protein sequence ID" value="KAK9235913.1"/>
    <property type="molecule type" value="Genomic_DNA"/>
</dbReference>
<accession>A0ACC3SW99</accession>
<organism evidence="1 2">
    <name type="scientific">Lipomyces kononenkoae</name>
    <name type="common">Yeast</name>
    <dbReference type="NCBI Taxonomy" id="34357"/>
    <lineage>
        <taxon>Eukaryota</taxon>
        <taxon>Fungi</taxon>
        <taxon>Dikarya</taxon>
        <taxon>Ascomycota</taxon>
        <taxon>Saccharomycotina</taxon>
        <taxon>Lipomycetes</taxon>
        <taxon>Lipomycetales</taxon>
        <taxon>Lipomycetaceae</taxon>
        <taxon>Lipomyces</taxon>
    </lineage>
</organism>
<gene>
    <name evidence="1" type="ORF">V1525DRAFT_241071</name>
</gene>
<name>A0ACC3SW99_LIPKO</name>
<proteinExistence type="predicted"/>
<reference evidence="2" key="1">
    <citation type="journal article" date="2024" name="Front. Bioeng. Biotechnol.">
        <title>Genome-scale model development and genomic sequencing of the oleaginous clade Lipomyces.</title>
        <authorList>
            <person name="Czajka J.J."/>
            <person name="Han Y."/>
            <person name="Kim J."/>
            <person name="Mondo S.J."/>
            <person name="Hofstad B.A."/>
            <person name="Robles A."/>
            <person name="Haridas S."/>
            <person name="Riley R."/>
            <person name="LaButti K."/>
            <person name="Pangilinan J."/>
            <person name="Andreopoulos W."/>
            <person name="Lipzen A."/>
            <person name="Yan J."/>
            <person name="Wang M."/>
            <person name="Ng V."/>
            <person name="Grigoriev I.V."/>
            <person name="Spatafora J.W."/>
            <person name="Magnuson J.K."/>
            <person name="Baker S.E."/>
            <person name="Pomraning K.R."/>
        </authorList>
    </citation>
    <scope>NUCLEOTIDE SEQUENCE [LARGE SCALE GENOMIC DNA]</scope>
    <source>
        <strain evidence="2">CBS 7786</strain>
    </source>
</reference>
<evidence type="ECO:0000313" key="1">
    <source>
        <dbReference type="EMBL" id="KAK9235913.1"/>
    </source>
</evidence>